<dbReference type="Proteomes" id="UP000179106">
    <property type="component" value="Unassembled WGS sequence"/>
</dbReference>
<reference evidence="12 13" key="1">
    <citation type="journal article" date="2016" name="Nat. Commun.">
        <title>Thousands of microbial genomes shed light on interconnected biogeochemical processes in an aquifer system.</title>
        <authorList>
            <person name="Anantharaman K."/>
            <person name="Brown C.T."/>
            <person name="Hug L.A."/>
            <person name="Sharon I."/>
            <person name="Castelle C.J."/>
            <person name="Probst A.J."/>
            <person name="Thomas B.C."/>
            <person name="Singh A."/>
            <person name="Wilkins M.J."/>
            <person name="Karaoz U."/>
            <person name="Brodie E.L."/>
            <person name="Williams K.H."/>
            <person name="Hubbard S.S."/>
            <person name="Banfield J.F."/>
        </authorList>
    </citation>
    <scope>NUCLEOTIDE SEQUENCE [LARGE SCALE GENOMIC DNA]</scope>
</reference>
<sequence length="247" mass="28194">MAQLFDLILYKPLLNTLVFLYQTIAFGDLGVAIILITILVRIVLYPLFHKMARTQTVMQRLQPELKKIQELHGKNKEKHVQATLDLYKKHEVNPFSNILLVIIQIPILIALFNILHGDRGILTDNFFSDIYSFIAPPDSINTMFFGLINLKERSIVIVVLAVLAQYIQGRMSLPALPKDREATQQEKIGRQMVFIGPIITLIFFYNFPAAIALYWLISTAFSILQQYIVNTHIQQHGTVGTNSQKNS</sequence>
<protein>
    <recommendedName>
        <fullName evidence="11">Membrane insertase YidC/Oxa/ALB C-terminal domain-containing protein</fullName>
    </recommendedName>
</protein>
<dbReference type="InterPro" id="IPR001708">
    <property type="entry name" value="YidC/ALB3/OXA1/COX18"/>
</dbReference>
<evidence type="ECO:0000259" key="11">
    <source>
        <dbReference type="Pfam" id="PF02096"/>
    </source>
</evidence>
<keyword evidence="2" id="KW-0813">Transport</keyword>
<feature type="transmembrane region" description="Helical" evidence="10">
    <location>
        <begin position="194"/>
        <end position="217"/>
    </location>
</feature>
<evidence type="ECO:0000256" key="2">
    <source>
        <dbReference type="ARBA" id="ARBA00022448"/>
    </source>
</evidence>
<dbReference type="EMBL" id="MHNW01000043">
    <property type="protein sequence ID" value="OGZ52586.1"/>
    <property type="molecule type" value="Genomic_DNA"/>
</dbReference>
<evidence type="ECO:0000313" key="13">
    <source>
        <dbReference type="Proteomes" id="UP000179106"/>
    </source>
</evidence>
<evidence type="ECO:0000256" key="10">
    <source>
        <dbReference type="SAM" id="Phobius"/>
    </source>
</evidence>
<dbReference type="GO" id="GO:0015031">
    <property type="term" value="P:protein transport"/>
    <property type="evidence" value="ECO:0007669"/>
    <property type="project" value="UniProtKB-KW"/>
</dbReference>
<evidence type="ECO:0000256" key="6">
    <source>
        <dbReference type="ARBA" id="ARBA00022989"/>
    </source>
</evidence>
<accession>A0A1G2GQV1</accession>
<name>A0A1G2GQV1_9BACT</name>
<dbReference type="GO" id="GO:0032977">
    <property type="term" value="F:membrane insertase activity"/>
    <property type="evidence" value="ECO:0007669"/>
    <property type="project" value="InterPro"/>
</dbReference>
<keyword evidence="6 10" id="KW-1133">Transmembrane helix</keyword>
<organism evidence="12 13">
    <name type="scientific">Candidatus Ryanbacteria bacterium RIFCSPLOWO2_01_FULL_48_26</name>
    <dbReference type="NCBI Taxonomy" id="1802126"/>
    <lineage>
        <taxon>Bacteria</taxon>
        <taxon>Candidatus Ryaniibacteriota</taxon>
    </lineage>
</organism>
<keyword evidence="7 10" id="KW-0472">Membrane</keyword>
<evidence type="ECO:0000256" key="7">
    <source>
        <dbReference type="ARBA" id="ARBA00023136"/>
    </source>
</evidence>
<keyword evidence="3" id="KW-1003">Cell membrane</keyword>
<dbReference type="AlphaFoldDB" id="A0A1G2GQV1"/>
<dbReference type="Pfam" id="PF02096">
    <property type="entry name" value="60KD_IMP"/>
    <property type="match status" value="1"/>
</dbReference>
<dbReference type="GO" id="GO:0005886">
    <property type="term" value="C:plasma membrane"/>
    <property type="evidence" value="ECO:0007669"/>
    <property type="project" value="UniProtKB-SubCell"/>
</dbReference>
<dbReference type="GO" id="GO:0051205">
    <property type="term" value="P:protein insertion into membrane"/>
    <property type="evidence" value="ECO:0007669"/>
    <property type="project" value="TreeGrafter"/>
</dbReference>
<dbReference type="CDD" id="cd20070">
    <property type="entry name" value="5TM_YidC_Alb3"/>
    <property type="match status" value="1"/>
</dbReference>
<evidence type="ECO:0000256" key="4">
    <source>
        <dbReference type="ARBA" id="ARBA00022692"/>
    </source>
</evidence>
<comment type="caution">
    <text evidence="12">The sequence shown here is derived from an EMBL/GenBank/DDBJ whole genome shotgun (WGS) entry which is preliminary data.</text>
</comment>
<comment type="subcellular location">
    <subcellularLocation>
        <location evidence="1">Cell membrane</location>
        <topology evidence="1">Multi-pass membrane protein</topology>
    </subcellularLocation>
    <subcellularLocation>
        <location evidence="9">Membrane</location>
        <topology evidence="9">Multi-pass membrane protein</topology>
    </subcellularLocation>
</comment>
<proteinExistence type="inferred from homology"/>
<dbReference type="InterPro" id="IPR047196">
    <property type="entry name" value="YidC_ALB_C"/>
</dbReference>
<keyword evidence="4 9" id="KW-0812">Transmembrane</keyword>
<evidence type="ECO:0000256" key="3">
    <source>
        <dbReference type="ARBA" id="ARBA00022475"/>
    </source>
</evidence>
<keyword evidence="8" id="KW-0143">Chaperone</keyword>
<gene>
    <name evidence="12" type="ORF">A3B25_03965</name>
</gene>
<dbReference type="PANTHER" id="PTHR12428:SF65">
    <property type="entry name" value="CYTOCHROME C OXIDASE ASSEMBLY PROTEIN COX18, MITOCHONDRIAL"/>
    <property type="match status" value="1"/>
</dbReference>
<dbReference type="PANTHER" id="PTHR12428">
    <property type="entry name" value="OXA1"/>
    <property type="match status" value="1"/>
</dbReference>
<evidence type="ECO:0000256" key="5">
    <source>
        <dbReference type="ARBA" id="ARBA00022927"/>
    </source>
</evidence>
<feature type="domain" description="Membrane insertase YidC/Oxa/ALB C-terminal" evidence="11">
    <location>
        <begin position="30"/>
        <end position="230"/>
    </location>
</feature>
<feature type="transmembrane region" description="Helical" evidence="10">
    <location>
        <begin position="95"/>
        <end position="115"/>
    </location>
</feature>
<evidence type="ECO:0000256" key="8">
    <source>
        <dbReference type="ARBA" id="ARBA00023186"/>
    </source>
</evidence>
<feature type="transmembrane region" description="Helical" evidence="10">
    <location>
        <begin position="20"/>
        <end position="44"/>
    </location>
</feature>
<dbReference type="NCBIfam" id="TIGR03592">
    <property type="entry name" value="yidC_oxa1_cterm"/>
    <property type="match status" value="1"/>
</dbReference>
<dbReference type="InterPro" id="IPR028055">
    <property type="entry name" value="YidC/Oxa/ALB_C"/>
</dbReference>
<evidence type="ECO:0000256" key="1">
    <source>
        <dbReference type="ARBA" id="ARBA00004651"/>
    </source>
</evidence>
<comment type="similarity">
    <text evidence="9">Belongs to the OXA1/ALB3/YidC family.</text>
</comment>
<keyword evidence="5" id="KW-0653">Protein transport</keyword>
<dbReference type="STRING" id="1802126.A3B25_03965"/>
<evidence type="ECO:0000256" key="9">
    <source>
        <dbReference type="RuleBase" id="RU003945"/>
    </source>
</evidence>
<evidence type="ECO:0000313" key="12">
    <source>
        <dbReference type="EMBL" id="OGZ52586.1"/>
    </source>
</evidence>